<evidence type="ECO:0000256" key="1">
    <source>
        <dbReference type="SAM" id="MobiDB-lite"/>
    </source>
</evidence>
<dbReference type="PaxDb" id="39947-A0A0P0V9T9"/>
<evidence type="ECO:0000313" key="3">
    <source>
        <dbReference type="Proteomes" id="UP000059680"/>
    </source>
</evidence>
<reference evidence="2 3" key="3">
    <citation type="journal article" date="2013" name="Rice">
        <title>Improvement of the Oryza sativa Nipponbare reference genome using next generation sequence and optical map data.</title>
        <authorList>
            <person name="Kawahara Y."/>
            <person name="de la Bastide M."/>
            <person name="Hamilton J.P."/>
            <person name="Kanamori H."/>
            <person name="McCombie W.R."/>
            <person name="Ouyang S."/>
            <person name="Schwartz D.C."/>
            <person name="Tanaka T."/>
            <person name="Wu J."/>
            <person name="Zhou S."/>
            <person name="Childs K.L."/>
            <person name="Davidson R.M."/>
            <person name="Lin H."/>
            <person name="Quesada-Ocampo L."/>
            <person name="Vaillancourt B."/>
            <person name="Sakai H."/>
            <person name="Lee S.S."/>
            <person name="Kim J."/>
            <person name="Numa H."/>
            <person name="Itoh T."/>
            <person name="Buell C.R."/>
            <person name="Matsumoto T."/>
        </authorList>
    </citation>
    <scope>NUCLEOTIDE SEQUENCE [LARGE SCALE GENOMIC DNA]</scope>
    <source>
        <strain evidence="3">cv. Nipponbare</strain>
    </source>
</reference>
<protein>
    <submittedName>
        <fullName evidence="2">Os01g0824666 protein</fullName>
    </submittedName>
</protein>
<name>A0A0P0V9T9_ORYSJ</name>
<dbReference type="EMBL" id="AP014957">
    <property type="protein sequence ID" value="BAS75004.1"/>
    <property type="molecule type" value="Genomic_DNA"/>
</dbReference>
<evidence type="ECO:0000313" key="2">
    <source>
        <dbReference type="EMBL" id="BAS75004.1"/>
    </source>
</evidence>
<dbReference type="AlphaFoldDB" id="A0A0P0V9T9"/>
<accession>A0A0P0V9T9</accession>
<proteinExistence type="predicted"/>
<feature type="compositionally biased region" description="Gly residues" evidence="1">
    <location>
        <begin position="72"/>
        <end position="81"/>
    </location>
</feature>
<dbReference type="Proteomes" id="UP000059680">
    <property type="component" value="Chromosome 1"/>
</dbReference>
<organism evidence="2 3">
    <name type="scientific">Oryza sativa subsp. japonica</name>
    <name type="common">Rice</name>
    <dbReference type="NCBI Taxonomy" id="39947"/>
    <lineage>
        <taxon>Eukaryota</taxon>
        <taxon>Viridiplantae</taxon>
        <taxon>Streptophyta</taxon>
        <taxon>Embryophyta</taxon>
        <taxon>Tracheophyta</taxon>
        <taxon>Spermatophyta</taxon>
        <taxon>Magnoliopsida</taxon>
        <taxon>Liliopsida</taxon>
        <taxon>Poales</taxon>
        <taxon>Poaceae</taxon>
        <taxon>BOP clade</taxon>
        <taxon>Oryzoideae</taxon>
        <taxon>Oryzeae</taxon>
        <taxon>Oryzinae</taxon>
        <taxon>Oryza</taxon>
        <taxon>Oryza sativa</taxon>
    </lineage>
</organism>
<feature type="region of interest" description="Disordered" evidence="1">
    <location>
        <begin position="57"/>
        <end position="137"/>
    </location>
</feature>
<dbReference type="InParanoid" id="A0A0P0V9T9"/>
<reference evidence="2 3" key="2">
    <citation type="journal article" date="2013" name="Plant Cell Physiol.">
        <title>Rice Annotation Project Database (RAP-DB): an integrative and interactive database for rice genomics.</title>
        <authorList>
            <person name="Sakai H."/>
            <person name="Lee S.S."/>
            <person name="Tanaka T."/>
            <person name="Numa H."/>
            <person name="Kim J."/>
            <person name="Kawahara Y."/>
            <person name="Wakimoto H."/>
            <person name="Yang C.C."/>
            <person name="Iwamoto M."/>
            <person name="Abe T."/>
            <person name="Yamada Y."/>
            <person name="Muto A."/>
            <person name="Inokuchi H."/>
            <person name="Ikemura T."/>
            <person name="Matsumoto T."/>
            <person name="Sasaki T."/>
            <person name="Itoh T."/>
        </authorList>
    </citation>
    <scope>NUCLEOTIDE SEQUENCE [LARGE SCALE GENOMIC DNA]</scope>
    <source>
        <strain evidence="3">cv. Nipponbare</strain>
    </source>
</reference>
<gene>
    <name evidence="2" type="ordered locus">Os01g0824666</name>
    <name evidence="2" type="ORF">OSNPB_010824666</name>
</gene>
<sequence length="137" mass="14023">MGDGGKAAGDDGYATAAAKMAAAVFAPGVPRCAPGLYGDGMVAMCCWGVAAWKAAPGLPDLRRRRRRRDGRGGGGGSGAAGHDGARRAASPRIASREAAGHRRRRTRGSPPAISRVRKSGGSDGLLYTRTKLSLHSP</sequence>
<reference evidence="3" key="1">
    <citation type="journal article" date="2005" name="Nature">
        <title>The map-based sequence of the rice genome.</title>
        <authorList>
            <consortium name="International rice genome sequencing project (IRGSP)"/>
            <person name="Matsumoto T."/>
            <person name="Wu J."/>
            <person name="Kanamori H."/>
            <person name="Katayose Y."/>
            <person name="Fujisawa M."/>
            <person name="Namiki N."/>
            <person name="Mizuno H."/>
            <person name="Yamamoto K."/>
            <person name="Antonio B.A."/>
            <person name="Baba T."/>
            <person name="Sakata K."/>
            <person name="Nagamura Y."/>
            <person name="Aoki H."/>
            <person name="Arikawa K."/>
            <person name="Arita K."/>
            <person name="Bito T."/>
            <person name="Chiden Y."/>
            <person name="Fujitsuka N."/>
            <person name="Fukunaka R."/>
            <person name="Hamada M."/>
            <person name="Harada C."/>
            <person name="Hayashi A."/>
            <person name="Hijishita S."/>
            <person name="Honda M."/>
            <person name="Hosokawa S."/>
            <person name="Ichikawa Y."/>
            <person name="Idonuma A."/>
            <person name="Iijima M."/>
            <person name="Ikeda M."/>
            <person name="Ikeno M."/>
            <person name="Ito K."/>
            <person name="Ito S."/>
            <person name="Ito T."/>
            <person name="Ito Y."/>
            <person name="Ito Y."/>
            <person name="Iwabuchi A."/>
            <person name="Kamiya K."/>
            <person name="Karasawa W."/>
            <person name="Kurita K."/>
            <person name="Katagiri S."/>
            <person name="Kikuta A."/>
            <person name="Kobayashi H."/>
            <person name="Kobayashi N."/>
            <person name="Machita K."/>
            <person name="Maehara T."/>
            <person name="Masukawa M."/>
            <person name="Mizubayashi T."/>
            <person name="Mukai Y."/>
            <person name="Nagasaki H."/>
            <person name="Nagata Y."/>
            <person name="Naito S."/>
            <person name="Nakashima M."/>
            <person name="Nakama Y."/>
            <person name="Nakamichi Y."/>
            <person name="Nakamura M."/>
            <person name="Meguro A."/>
            <person name="Negishi M."/>
            <person name="Ohta I."/>
            <person name="Ohta T."/>
            <person name="Okamoto M."/>
            <person name="Ono N."/>
            <person name="Saji S."/>
            <person name="Sakaguchi M."/>
            <person name="Sakai K."/>
            <person name="Shibata M."/>
            <person name="Shimokawa T."/>
            <person name="Song J."/>
            <person name="Takazaki Y."/>
            <person name="Terasawa K."/>
            <person name="Tsugane M."/>
            <person name="Tsuji K."/>
            <person name="Ueda S."/>
            <person name="Waki K."/>
            <person name="Yamagata H."/>
            <person name="Yamamoto M."/>
            <person name="Yamamoto S."/>
            <person name="Yamane H."/>
            <person name="Yoshiki S."/>
            <person name="Yoshihara R."/>
            <person name="Yukawa K."/>
            <person name="Zhong H."/>
            <person name="Yano M."/>
            <person name="Yuan Q."/>
            <person name="Ouyang S."/>
            <person name="Liu J."/>
            <person name="Jones K.M."/>
            <person name="Gansberger K."/>
            <person name="Moffat K."/>
            <person name="Hill J."/>
            <person name="Bera J."/>
            <person name="Fadrosh D."/>
            <person name="Jin S."/>
            <person name="Johri S."/>
            <person name="Kim M."/>
            <person name="Overton L."/>
            <person name="Reardon M."/>
            <person name="Tsitrin T."/>
            <person name="Vuong H."/>
            <person name="Weaver B."/>
            <person name="Ciecko A."/>
            <person name="Tallon L."/>
            <person name="Jackson J."/>
            <person name="Pai G."/>
            <person name="Aken S.V."/>
            <person name="Utterback T."/>
            <person name="Reidmuller S."/>
            <person name="Feldblyum T."/>
            <person name="Hsiao J."/>
            <person name="Zismann V."/>
            <person name="Iobst S."/>
            <person name="de Vazeille A.R."/>
            <person name="Buell C.R."/>
            <person name="Ying K."/>
            <person name="Li Y."/>
            <person name="Lu T."/>
            <person name="Huang Y."/>
            <person name="Zhao Q."/>
            <person name="Feng Q."/>
            <person name="Zhang L."/>
            <person name="Zhu J."/>
            <person name="Weng Q."/>
            <person name="Mu J."/>
            <person name="Lu Y."/>
            <person name="Fan D."/>
            <person name="Liu Y."/>
            <person name="Guan J."/>
            <person name="Zhang Y."/>
            <person name="Yu S."/>
            <person name="Liu X."/>
            <person name="Zhang Y."/>
            <person name="Hong G."/>
            <person name="Han B."/>
            <person name="Choisne N."/>
            <person name="Demange N."/>
            <person name="Orjeda G."/>
            <person name="Samain S."/>
            <person name="Cattolico L."/>
            <person name="Pelletier E."/>
            <person name="Couloux A."/>
            <person name="Segurens B."/>
            <person name="Wincker P."/>
            <person name="D'Hont A."/>
            <person name="Scarpelli C."/>
            <person name="Weissenbach J."/>
            <person name="Salanoubat M."/>
            <person name="Quetier F."/>
            <person name="Yu Y."/>
            <person name="Kim H.R."/>
            <person name="Rambo T."/>
            <person name="Currie J."/>
            <person name="Collura K."/>
            <person name="Luo M."/>
            <person name="Yang T."/>
            <person name="Ammiraju J.S.S."/>
            <person name="Engler F."/>
            <person name="Soderlund C."/>
            <person name="Wing R.A."/>
            <person name="Palmer L.E."/>
            <person name="de la Bastide M."/>
            <person name="Spiegel L."/>
            <person name="Nascimento L."/>
            <person name="Zutavern T."/>
            <person name="O'Shaughnessy A."/>
            <person name="Dike S."/>
            <person name="Dedhia N."/>
            <person name="Preston R."/>
            <person name="Balija V."/>
            <person name="McCombie W.R."/>
            <person name="Chow T."/>
            <person name="Chen H."/>
            <person name="Chung M."/>
            <person name="Chen C."/>
            <person name="Shaw J."/>
            <person name="Wu H."/>
            <person name="Hsiao K."/>
            <person name="Chao Y."/>
            <person name="Chu M."/>
            <person name="Cheng C."/>
            <person name="Hour A."/>
            <person name="Lee P."/>
            <person name="Lin S."/>
            <person name="Lin Y."/>
            <person name="Liou J."/>
            <person name="Liu S."/>
            <person name="Hsing Y."/>
            <person name="Raghuvanshi S."/>
            <person name="Mohanty A."/>
            <person name="Bharti A.K."/>
            <person name="Gaur A."/>
            <person name="Gupta V."/>
            <person name="Kumar D."/>
            <person name="Ravi V."/>
            <person name="Vij S."/>
            <person name="Kapur A."/>
            <person name="Khurana P."/>
            <person name="Khurana P."/>
            <person name="Khurana J.P."/>
            <person name="Tyagi A.K."/>
            <person name="Gaikwad K."/>
            <person name="Singh A."/>
            <person name="Dalal V."/>
            <person name="Srivastava S."/>
            <person name="Dixit A."/>
            <person name="Pal A.K."/>
            <person name="Ghazi I.A."/>
            <person name="Yadav M."/>
            <person name="Pandit A."/>
            <person name="Bhargava A."/>
            <person name="Sureshbabu K."/>
            <person name="Batra K."/>
            <person name="Sharma T.R."/>
            <person name="Mohapatra T."/>
            <person name="Singh N.K."/>
            <person name="Messing J."/>
            <person name="Nelson A.B."/>
            <person name="Fuks G."/>
            <person name="Kavchok S."/>
            <person name="Keizer G."/>
            <person name="Linton E."/>
            <person name="Llaca V."/>
            <person name="Song R."/>
            <person name="Tanyolac B."/>
            <person name="Young S."/>
            <person name="Ho-Il K."/>
            <person name="Hahn J.H."/>
            <person name="Sangsakoo G."/>
            <person name="Vanavichit A."/>
            <person name="de Mattos Luiz.A.T."/>
            <person name="Zimmer P.D."/>
            <person name="Malone G."/>
            <person name="Dellagostin O."/>
            <person name="de Oliveira A.C."/>
            <person name="Bevan M."/>
            <person name="Bancroft I."/>
            <person name="Minx P."/>
            <person name="Cordum H."/>
            <person name="Wilson R."/>
            <person name="Cheng Z."/>
            <person name="Jin W."/>
            <person name="Jiang J."/>
            <person name="Leong S.A."/>
            <person name="Iwama H."/>
            <person name="Gojobori T."/>
            <person name="Itoh T."/>
            <person name="Niimura Y."/>
            <person name="Fujii Y."/>
            <person name="Habara T."/>
            <person name="Sakai H."/>
            <person name="Sato Y."/>
            <person name="Wilson G."/>
            <person name="Kumar K."/>
            <person name="McCouch S."/>
            <person name="Juretic N."/>
            <person name="Hoen D."/>
            <person name="Wright S."/>
            <person name="Bruskiewich R."/>
            <person name="Bureau T."/>
            <person name="Miyao A."/>
            <person name="Hirochika H."/>
            <person name="Nishikawa T."/>
            <person name="Kadowaki K."/>
            <person name="Sugiura M."/>
            <person name="Burr B."/>
            <person name="Sasaki T."/>
        </authorList>
    </citation>
    <scope>NUCLEOTIDE SEQUENCE [LARGE SCALE GENOMIC DNA]</scope>
    <source>
        <strain evidence="3">cv. Nipponbare</strain>
    </source>
</reference>
<keyword evidence="3" id="KW-1185">Reference proteome</keyword>